<evidence type="ECO:0000313" key="1">
    <source>
        <dbReference type="EMBL" id="PRQ51002.1"/>
    </source>
</evidence>
<accession>A0A2P6RX60</accession>
<name>A0A2P6RX60_ROSCH</name>
<reference evidence="1 2" key="1">
    <citation type="journal article" date="2018" name="Nat. Genet.">
        <title>The Rosa genome provides new insights in the design of modern roses.</title>
        <authorList>
            <person name="Bendahmane M."/>
        </authorList>
    </citation>
    <scope>NUCLEOTIDE SEQUENCE [LARGE SCALE GENOMIC DNA]</scope>
    <source>
        <strain evidence="2">cv. Old Blush</strain>
    </source>
</reference>
<comment type="caution">
    <text evidence="1">The sequence shown here is derived from an EMBL/GenBank/DDBJ whole genome shotgun (WGS) entry which is preliminary data.</text>
</comment>
<sequence length="70" mass="8038">MTFYIFTIKVQSNLQQTPKRKGKAFSLIIDGVDIRSLEQVAYRSMKVRVNSLYIHKVKITGLLVKAMHAL</sequence>
<evidence type="ECO:0000313" key="2">
    <source>
        <dbReference type="Proteomes" id="UP000238479"/>
    </source>
</evidence>
<keyword evidence="2" id="KW-1185">Reference proteome</keyword>
<protein>
    <submittedName>
        <fullName evidence="1">Uncharacterized protein</fullName>
    </submittedName>
</protein>
<dbReference type="AlphaFoldDB" id="A0A2P6RX60"/>
<dbReference type="EMBL" id="PDCK01000040">
    <property type="protein sequence ID" value="PRQ51002.1"/>
    <property type="molecule type" value="Genomic_DNA"/>
</dbReference>
<proteinExistence type="predicted"/>
<gene>
    <name evidence="1" type="ORF">RchiOBHm_Chr2g0139481</name>
</gene>
<dbReference type="Proteomes" id="UP000238479">
    <property type="component" value="Chromosome 2"/>
</dbReference>
<organism evidence="1 2">
    <name type="scientific">Rosa chinensis</name>
    <name type="common">China rose</name>
    <dbReference type="NCBI Taxonomy" id="74649"/>
    <lineage>
        <taxon>Eukaryota</taxon>
        <taxon>Viridiplantae</taxon>
        <taxon>Streptophyta</taxon>
        <taxon>Embryophyta</taxon>
        <taxon>Tracheophyta</taxon>
        <taxon>Spermatophyta</taxon>
        <taxon>Magnoliopsida</taxon>
        <taxon>eudicotyledons</taxon>
        <taxon>Gunneridae</taxon>
        <taxon>Pentapetalae</taxon>
        <taxon>rosids</taxon>
        <taxon>fabids</taxon>
        <taxon>Rosales</taxon>
        <taxon>Rosaceae</taxon>
        <taxon>Rosoideae</taxon>
        <taxon>Rosoideae incertae sedis</taxon>
        <taxon>Rosa</taxon>
    </lineage>
</organism>
<dbReference type="Gramene" id="PRQ51002">
    <property type="protein sequence ID" value="PRQ51002"/>
    <property type="gene ID" value="RchiOBHm_Chr2g0139481"/>
</dbReference>